<dbReference type="AlphaFoldDB" id="A0A0H3ZX68"/>
<dbReference type="EMBL" id="KP795714">
    <property type="protein sequence ID" value="AKN40973.1"/>
    <property type="molecule type" value="Genomic_DNA"/>
</dbReference>
<proteinExistence type="predicted"/>
<name>A0A0H3ZX68_9GAMM</name>
<sequence>MTARNWREYHDSRYGKTVSDNVTHYTSLLCRTAFVSFQRRCVAYSVAQHRAPRLGKGLINKEARMTNGDQTAPLTMTVPRLMRVADCF</sequence>
<reference evidence="1" key="1">
    <citation type="journal article" date="2015" name="MBio">
        <title>Eco-Evolutionary Dynamics of Episomes among Ecologically Cohesive Bacterial Populations.</title>
        <authorList>
            <person name="Xue H."/>
            <person name="Cordero O.X."/>
            <person name="Camas F.M."/>
            <person name="Trimble W."/>
            <person name="Meyer F."/>
            <person name="Guglielmini J."/>
            <person name="Rocha E.P."/>
            <person name="Polz M.F."/>
        </authorList>
    </citation>
    <scope>NUCLEOTIDE SEQUENCE</scope>
    <source>
        <strain evidence="1">FF_351</strain>
    </source>
</reference>
<evidence type="ECO:0000313" key="1">
    <source>
        <dbReference type="EMBL" id="AKN40973.1"/>
    </source>
</evidence>
<protein>
    <submittedName>
        <fullName evidence="1">Uncharacterized protein</fullName>
    </submittedName>
</protein>
<organism evidence="1">
    <name type="scientific">Enterovibrio norvegicus</name>
    <dbReference type="NCBI Taxonomy" id="188144"/>
    <lineage>
        <taxon>Bacteria</taxon>
        <taxon>Pseudomonadati</taxon>
        <taxon>Pseudomonadota</taxon>
        <taxon>Gammaproteobacteria</taxon>
        <taxon>Vibrionales</taxon>
        <taxon>Vibrionaceae</taxon>
        <taxon>Enterovibrio</taxon>
    </lineage>
</organism>
<accession>A0A0H3ZX68</accession>